<gene>
    <name evidence="2" type="ORF">AXF42_Ash010625</name>
</gene>
<evidence type="ECO:0000313" key="3">
    <source>
        <dbReference type="Proteomes" id="UP000236161"/>
    </source>
</evidence>
<dbReference type="AlphaFoldDB" id="A0A2I0A6N1"/>
<evidence type="ECO:0000256" key="1">
    <source>
        <dbReference type="SAM" id="SignalP"/>
    </source>
</evidence>
<name>A0A2I0A6N1_9ASPA</name>
<proteinExistence type="predicted"/>
<organism evidence="2 3">
    <name type="scientific">Apostasia shenzhenica</name>
    <dbReference type="NCBI Taxonomy" id="1088818"/>
    <lineage>
        <taxon>Eukaryota</taxon>
        <taxon>Viridiplantae</taxon>
        <taxon>Streptophyta</taxon>
        <taxon>Embryophyta</taxon>
        <taxon>Tracheophyta</taxon>
        <taxon>Spermatophyta</taxon>
        <taxon>Magnoliopsida</taxon>
        <taxon>Liliopsida</taxon>
        <taxon>Asparagales</taxon>
        <taxon>Orchidaceae</taxon>
        <taxon>Apostasioideae</taxon>
        <taxon>Apostasia</taxon>
    </lineage>
</organism>
<evidence type="ECO:0008006" key="4">
    <source>
        <dbReference type="Google" id="ProtNLM"/>
    </source>
</evidence>
<dbReference type="Proteomes" id="UP000236161">
    <property type="component" value="Unassembled WGS sequence"/>
</dbReference>
<reference evidence="2 3" key="1">
    <citation type="journal article" date="2017" name="Nature">
        <title>The Apostasia genome and the evolution of orchids.</title>
        <authorList>
            <person name="Zhang G.Q."/>
            <person name="Liu K.W."/>
            <person name="Li Z."/>
            <person name="Lohaus R."/>
            <person name="Hsiao Y.Y."/>
            <person name="Niu S.C."/>
            <person name="Wang J.Y."/>
            <person name="Lin Y.C."/>
            <person name="Xu Q."/>
            <person name="Chen L.J."/>
            <person name="Yoshida K."/>
            <person name="Fujiwara S."/>
            <person name="Wang Z.W."/>
            <person name="Zhang Y.Q."/>
            <person name="Mitsuda N."/>
            <person name="Wang M."/>
            <person name="Liu G.H."/>
            <person name="Pecoraro L."/>
            <person name="Huang H.X."/>
            <person name="Xiao X.J."/>
            <person name="Lin M."/>
            <person name="Wu X.Y."/>
            <person name="Wu W.L."/>
            <person name="Chen Y.Y."/>
            <person name="Chang S.B."/>
            <person name="Sakamoto S."/>
            <person name="Ohme-Takagi M."/>
            <person name="Yagi M."/>
            <person name="Zeng S.J."/>
            <person name="Shen C.Y."/>
            <person name="Yeh C.M."/>
            <person name="Luo Y.B."/>
            <person name="Tsai W.C."/>
            <person name="Van de Peer Y."/>
            <person name="Liu Z.J."/>
        </authorList>
    </citation>
    <scope>NUCLEOTIDE SEQUENCE [LARGE SCALE GENOMIC DNA]</scope>
    <source>
        <strain evidence="3">cv. Shenzhen</strain>
        <tissue evidence="2">Stem</tissue>
    </source>
</reference>
<sequence length="218" mass="24075">MAKLAILIVLLLLLAFAAGDSFAALNFHNVAASRHEQPHLLKNRRRSGHGRLRSYRFQFVQSALESVGEDAPRRSTTNPASSSAINAAANASACRRASTGTSRPLSLLPASLSPPNPRVQEAARVPCGCWWVTASPARGDREERERPTEGRRLVGAAQEAAVMSNLPTRLLSDKDEHGCDERSCDKFCRDNWFHHGRCLSIENPFCAFSCQNPYCRCW</sequence>
<feature type="signal peptide" evidence="1">
    <location>
        <begin position="1"/>
        <end position="19"/>
    </location>
</feature>
<keyword evidence="1" id="KW-0732">Signal</keyword>
<accession>A0A2I0A6N1</accession>
<evidence type="ECO:0000313" key="2">
    <source>
        <dbReference type="EMBL" id="PKA51185.1"/>
    </source>
</evidence>
<keyword evidence="3" id="KW-1185">Reference proteome</keyword>
<dbReference type="EMBL" id="KZ452014">
    <property type="protein sequence ID" value="PKA51185.1"/>
    <property type="molecule type" value="Genomic_DNA"/>
</dbReference>
<feature type="chain" id="PRO_5014131862" description="ShKT domain-containing protein" evidence="1">
    <location>
        <begin position="20"/>
        <end position="218"/>
    </location>
</feature>
<protein>
    <recommendedName>
        <fullName evidence="4">ShKT domain-containing protein</fullName>
    </recommendedName>
</protein>